<dbReference type="PANTHER" id="PTHR44591:SF3">
    <property type="entry name" value="RESPONSE REGULATORY DOMAIN-CONTAINING PROTEIN"/>
    <property type="match status" value="1"/>
</dbReference>
<name>X1P6G9_9ZZZZ</name>
<keyword evidence="1" id="KW-0597">Phosphoprotein</keyword>
<dbReference type="PROSITE" id="PS50110">
    <property type="entry name" value="RESPONSE_REGULATORY"/>
    <property type="match status" value="1"/>
</dbReference>
<evidence type="ECO:0000256" key="1">
    <source>
        <dbReference type="ARBA" id="ARBA00022553"/>
    </source>
</evidence>
<gene>
    <name evidence="3" type="ORF">S06H3_35884</name>
</gene>
<feature type="non-terminal residue" evidence="3">
    <location>
        <position position="69"/>
    </location>
</feature>
<dbReference type="InterPro" id="IPR011006">
    <property type="entry name" value="CheY-like_superfamily"/>
</dbReference>
<reference evidence="3" key="1">
    <citation type="journal article" date="2014" name="Front. Microbiol.">
        <title>High frequency of phylogenetically diverse reductive dehalogenase-homologous genes in deep subseafloor sedimentary metagenomes.</title>
        <authorList>
            <person name="Kawai M."/>
            <person name="Futagami T."/>
            <person name="Toyoda A."/>
            <person name="Takaki Y."/>
            <person name="Nishi S."/>
            <person name="Hori S."/>
            <person name="Arai W."/>
            <person name="Tsubouchi T."/>
            <person name="Morono Y."/>
            <person name="Uchiyama I."/>
            <person name="Ito T."/>
            <person name="Fujiyama A."/>
            <person name="Inagaki F."/>
            <person name="Takami H."/>
        </authorList>
    </citation>
    <scope>NUCLEOTIDE SEQUENCE</scope>
    <source>
        <strain evidence="3">Expedition CK06-06</strain>
    </source>
</reference>
<dbReference type="InterPro" id="IPR001789">
    <property type="entry name" value="Sig_transdc_resp-reg_receiver"/>
</dbReference>
<dbReference type="EMBL" id="BARV01021687">
    <property type="protein sequence ID" value="GAI26499.1"/>
    <property type="molecule type" value="Genomic_DNA"/>
</dbReference>
<dbReference type="InterPro" id="IPR050595">
    <property type="entry name" value="Bact_response_regulator"/>
</dbReference>
<organism evidence="3">
    <name type="scientific">marine sediment metagenome</name>
    <dbReference type="NCBI Taxonomy" id="412755"/>
    <lineage>
        <taxon>unclassified sequences</taxon>
        <taxon>metagenomes</taxon>
        <taxon>ecological metagenomes</taxon>
    </lineage>
</organism>
<protein>
    <recommendedName>
        <fullName evidence="2">Response regulatory domain-containing protein</fullName>
    </recommendedName>
</protein>
<dbReference type="PANTHER" id="PTHR44591">
    <property type="entry name" value="STRESS RESPONSE REGULATOR PROTEIN 1"/>
    <property type="match status" value="1"/>
</dbReference>
<accession>X1P6G9</accession>
<evidence type="ECO:0000259" key="2">
    <source>
        <dbReference type="PROSITE" id="PS50110"/>
    </source>
</evidence>
<dbReference type="Gene3D" id="3.40.50.2300">
    <property type="match status" value="1"/>
</dbReference>
<dbReference type="SUPFAM" id="SSF52172">
    <property type="entry name" value="CheY-like"/>
    <property type="match status" value="1"/>
</dbReference>
<dbReference type="GO" id="GO:0000160">
    <property type="term" value="P:phosphorelay signal transduction system"/>
    <property type="evidence" value="ECO:0007669"/>
    <property type="project" value="InterPro"/>
</dbReference>
<sequence>MTKILIADDKPEVVELVRAILEDEPHQVLGACSGEVALKRIREEKPDLVLLDVEMPTMSGFEVLKKLKE</sequence>
<comment type="caution">
    <text evidence="3">The sequence shown here is derived from an EMBL/GenBank/DDBJ whole genome shotgun (WGS) entry which is preliminary data.</text>
</comment>
<proteinExistence type="predicted"/>
<feature type="domain" description="Response regulatory" evidence="2">
    <location>
        <begin position="3"/>
        <end position="69"/>
    </location>
</feature>
<dbReference type="AlphaFoldDB" id="X1P6G9"/>
<dbReference type="Pfam" id="PF00072">
    <property type="entry name" value="Response_reg"/>
    <property type="match status" value="1"/>
</dbReference>
<evidence type="ECO:0000313" key="3">
    <source>
        <dbReference type="EMBL" id="GAI26499.1"/>
    </source>
</evidence>